<reference evidence="3 4" key="1">
    <citation type="journal article" date="2021" name="Nat. Plants">
        <title>The Taxus genome provides insights into paclitaxel biosynthesis.</title>
        <authorList>
            <person name="Xiong X."/>
            <person name="Gou J."/>
            <person name="Liao Q."/>
            <person name="Li Y."/>
            <person name="Zhou Q."/>
            <person name="Bi G."/>
            <person name="Li C."/>
            <person name="Du R."/>
            <person name="Wang X."/>
            <person name="Sun T."/>
            <person name="Guo L."/>
            <person name="Liang H."/>
            <person name="Lu P."/>
            <person name="Wu Y."/>
            <person name="Zhang Z."/>
            <person name="Ro D.K."/>
            <person name="Shang Y."/>
            <person name="Huang S."/>
            <person name="Yan J."/>
        </authorList>
    </citation>
    <scope>NUCLEOTIDE SEQUENCE [LARGE SCALE GENOMIC DNA]</scope>
    <source>
        <strain evidence="3">Ta-2019</strain>
    </source>
</reference>
<protein>
    <recommendedName>
        <fullName evidence="5">F-box/LRR-repeat protein 3</fullName>
    </recommendedName>
</protein>
<dbReference type="PANTHER" id="PTHR13318">
    <property type="entry name" value="PARTNER OF PAIRED, ISOFORM B-RELATED"/>
    <property type="match status" value="1"/>
</dbReference>
<dbReference type="Gene3D" id="1.20.1280.50">
    <property type="match status" value="1"/>
</dbReference>
<dbReference type="GO" id="GO:0019005">
    <property type="term" value="C:SCF ubiquitin ligase complex"/>
    <property type="evidence" value="ECO:0007669"/>
    <property type="project" value="TreeGrafter"/>
</dbReference>
<evidence type="ECO:0000259" key="2">
    <source>
        <dbReference type="Pfam" id="PF25372"/>
    </source>
</evidence>
<name>A0AA38FKC2_TAXCH</name>
<dbReference type="Proteomes" id="UP000824469">
    <property type="component" value="Unassembled WGS sequence"/>
</dbReference>
<dbReference type="FunFam" id="3.80.10.10:FF:000276">
    <property type="entry name" value="F-box/LRR-repeat protein 3"/>
    <property type="match status" value="1"/>
</dbReference>
<feature type="non-terminal residue" evidence="3">
    <location>
        <position position="1"/>
    </location>
</feature>
<dbReference type="InterPro" id="IPR041567">
    <property type="entry name" value="COI1_F-box"/>
</dbReference>
<proteinExistence type="predicted"/>
<sequence length="586" mass="63958">SPQLPYKATKSLAIAGFSSLFLAEEEAMKKQEDVLNLLGDDILLKILGNLRNSTDRKSWSIVCKQFYCLEALCKERLQLLRGKLLARILQRYGNLQHLDLSLCSQITDQCLEKVARIGDKEADAISQAKNLQSLKMVKCQLISDLGLVCIAARCSKLHHLNLKWCVGISDLGIELVAVKCRELRFLDISYLQITNRCIASITQLAYLETLILAGCLSVDDEGLDILRDGCKSLQSLDISKCQNVSCSGIISLASGSIALQQLILAYCVPQVTSALFASLQKIESLRLIKFDGCEISSSGLESIGKSCKSLQELSLSKCSGVTDEGISVLVASCRDLKIMDLTCCHNLTDVAVSAIATFCRYISCLKMESCSLVTETSLNVLGDSCHFLEVIDLTDSSINNTGLKFMSRCSKLTTLKLGICQNISDEGLKYIGAHCSNLRELDLYRSAGIGDIGLAAIAFGCPKLKILNLSYCMGITDNALKSLSQLEGLHNLEIRGCFHVTSAGISAIAIGCRYLVELDIKRCFCVDDLGVLTVVHCCQNLRQINISYCPISDAGMSALANLSCLQNVKLVHLRNVSLDSFAFFLL</sequence>
<feature type="non-terminal residue" evidence="3">
    <location>
        <position position="586"/>
    </location>
</feature>
<dbReference type="SMART" id="SM00367">
    <property type="entry name" value="LRR_CC"/>
    <property type="match status" value="16"/>
</dbReference>
<dbReference type="OMA" id="EFGRMPY"/>
<dbReference type="PANTHER" id="PTHR13318:SF272">
    <property type="entry name" value="OS12G0552700 PROTEIN"/>
    <property type="match status" value="1"/>
</dbReference>
<evidence type="ECO:0000313" key="4">
    <source>
        <dbReference type="Proteomes" id="UP000824469"/>
    </source>
</evidence>
<dbReference type="Pfam" id="PF25372">
    <property type="entry name" value="DUF7885"/>
    <property type="match status" value="3"/>
</dbReference>
<feature type="domain" description="COI1 F-box" evidence="1">
    <location>
        <begin position="40"/>
        <end position="74"/>
    </location>
</feature>
<evidence type="ECO:0000259" key="1">
    <source>
        <dbReference type="Pfam" id="PF18511"/>
    </source>
</evidence>
<dbReference type="EMBL" id="JAHRHJ020000008">
    <property type="protein sequence ID" value="KAH9305577.1"/>
    <property type="molecule type" value="Genomic_DNA"/>
</dbReference>
<dbReference type="GO" id="GO:0031146">
    <property type="term" value="P:SCF-dependent proteasomal ubiquitin-dependent protein catabolic process"/>
    <property type="evidence" value="ECO:0007669"/>
    <property type="project" value="TreeGrafter"/>
</dbReference>
<dbReference type="InterPro" id="IPR006553">
    <property type="entry name" value="Leu-rich_rpt_Cys-con_subtyp"/>
</dbReference>
<gene>
    <name evidence="3" type="ORF">KI387_009981</name>
</gene>
<dbReference type="CDD" id="cd22159">
    <property type="entry name" value="F-box_AtTIR1-like"/>
    <property type="match status" value="1"/>
</dbReference>
<dbReference type="Pfam" id="PF18511">
    <property type="entry name" value="F-box_5"/>
    <property type="match status" value="1"/>
</dbReference>
<dbReference type="InterPro" id="IPR032675">
    <property type="entry name" value="LRR_dom_sf"/>
</dbReference>
<comment type="caution">
    <text evidence="3">The sequence shown here is derived from an EMBL/GenBank/DDBJ whole genome shotgun (WGS) entry which is preliminary data.</text>
</comment>
<dbReference type="Gene3D" id="3.80.10.10">
    <property type="entry name" value="Ribonuclease Inhibitor"/>
    <property type="match status" value="3"/>
</dbReference>
<dbReference type="SUPFAM" id="SSF52047">
    <property type="entry name" value="RNI-like"/>
    <property type="match status" value="2"/>
</dbReference>
<feature type="domain" description="F-box/LRR-repeat protein 15-like leucin rich repeat" evidence="2">
    <location>
        <begin position="128"/>
        <end position="266"/>
    </location>
</feature>
<accession>A0AA38FKC2</accession>
<organism evidence="3 4">
    <name type="scientific">Taxus chinensis</name>
    <name type="common">Chinese yew</name>
    <name type="synonym">Taxus wallichiana var. chinensis</name>
    <dbReference type="NCBI Taxonomy" id="29808"/>
    <lineage>
        <taxon>Eukaryota</taxon>
        <taxon>Viridiplantae</taxon>
        <taxon>Streptophyta</taxon>
        <taxon>Embryophyta</taxon>
        <taxon>Tracheophyta</taxon>
        <taxon>Spermatophyta</taxon>
        <taxon>Pinopsida</taxon>
        <taxon>Pinidae</taxon>
        <taxon>Conifers II</taxon>
        <taxon>Cupressales</taxon>
        <taxon>Taxaceae</taxon>
        <taxon>Taxus</taxon>
    </lineage>
</organism>
<evidence type="ECO:0008006" key="5">
    <source>
        <dbReference type="Google" id="ProtNLM"/>
    </source>
</evidence>
<feature type="domain" description="F-box/LRR-repeat protein 15-like leucin rich repeat" evidence="2">
    <location>
        <begin position="461"/>
        <end position="575"/>
    </location>
</feature>
<evidence type="ECO:0000313" key="3">
    <source>
        <dbReference type="EMBL" id="KAH9305577.1"/>
    </source>
</evidence>
<feature type="domain" description="F-box/LRR-repeat protein 15-like leucin rich repeat" evidence="2">
    <location>
        <begin position="305"/>
        <end position="457"/>
    </location>
</feature>
<keyword evidence="4" id="KW-1185">Reference proteome</keyword>
<dbReference type="InterPro" id="IPR057207">
    <property type="entry name" value="FBXL15_LRR"/>
</dbReference>
<dbReference type="AlphaFoldDB" id="A0AA38FKC2"/>